<dbReference type="SUPFAM" id="SSF51735">
    <property type="entry name" value="NAD(P)-binding Rossmann-fold domains"/>
    <property type="match status" value="1"/>
</dbReference>
<dbReference type="PANTHER" id="PTHR43355:SF2">
    <property type="entry name" value="FLAVIN REDUCTASE (NADPH)"/>
    <property type="match status" value="1"/>
</dbReference>
<dbReference type="RefSeq" id="WP_037502151.1">
    <property type="nucleotide sequence ID" value="NZ_JJMU01000062.1"/>
</dbReference>
<reference evidence="3" key="1">
    <citation type="submission" date="2014-04" db="EMBL/GenBank/DDBJ databases">
        <title>Whole-Genome optical mapping and complete genome sequence of Sphingobacterium deserti sp. nov., a new spaces isolated from desert in the west of China.</title>
        <authorList>
            <person name="Teng C."/>
            <person name="Zhou Z."/>
            <person name="Li X."/>
            <person name="Chen M."/>
            <person name="Lin M."/>
            <person name="Wang L."/>
            <person name="Su S."/>
            <person name="Zhang C."/>
            <person name="Zhang W."/>
        </authorList>
    </citation>
    <scope>NUCLEOTIDE SEQUENCE [LARGE SCALE GENOMIC DNA]</scope>
    <source>
        <strain evidence="3">ACCC05744</strain>
    </source>
</reference>
<evidence type="ECO:0000313" key="3">
    <source>
        <dbReference type="Proteomes" id="UP000031802"/>
    </source>
</evidence>
<protein>
    <submittedName>
        <fullName evidence="2">NAD-dependent epimerase/dehydratase</fullName>
    </submittedName>
</protein>
<dbReference type="Gene3D" id="3.40.50.720">
    <property type="entry name" value="NAD(P)-binding Rossmann-like Domain"/>
    <property type="match status" value="1"/>
</dbReference>
<dbReference type="InterPro" id="IPR036291">
    <property type="entry name" value="NAD(P)-bd_dom_sf"/>
</dbReference>
<dbReference type="Proteomes" id="UP000031802">
    <property type="component" value="Unassembled WGS sequence"/>
</dbReference>
<accession>A0A0B8SZ44</accession>
<dbReference type="STRING" id="1229276.DI53_3309"/>
<dbReference type="PANTHER" id="PTHR43355">
    <property type="entry name" value="FLAVIN REDUCTASE (NADPH)"/>
    <property type="match status" value="1"/>
</dbReference>
<dbReference type="InterPro" id="IPR051606">
    <property type="entry name" value="Polyketide_Oxido-like"/>
</dbReference>
<reference evidence="2 3" key="2">
    <citation type="journal article" date="2015" name="PLoS ONE">
        <title>Whole-Genome Optical Mapping and Finished Genome Sequence of Sphingobacterium deserti sp. nov., a New Species Isolated from the Western Desert of China.</title>
        <authorList>
            <person name="Teng C."/>
            <person name="Zhou Z."/>
            <person name="Molnar I."/>
            <person name="Li X."/>
            <person name="Tang R."/>
            <person name="Chen M."/>
            <person name="Wang L."/>
            <person name="Su S."/>
            <person name="Zhang W."/>
            <person name="Lin M."/>
        </authorList>
    </citation>
    <scope>NUCLEOTIDE SEQUENCE [LARGE SCALE GENOMIC DNA]</scope>
    <source>
        <strain evidence="3">ACCC05744</strain>
    </source>
</reference>
<dbReference type="PATRIC" id="fig|1229276.3.peg.3422"/>
<organism evidence="2 3">
    <name type="scientific">Sphingobacterium deserti</name>
    <dbReference type="NCBI Taxonomy" id="1229276"/>
    <lineage>
        <taxon>Bacteria</taxon>
        <taxon>Pseudomonadati</taxon>
        <taxon>Bacteroidota</taxon>
        <taxon>Sphingobacteriia</taxon>
        <taxon>Sphingobacteriales</taxon>
        <taxon>Sphingobacteriaceae</taxon>
        <taxon>Sphingobacterium</taxon>
    </lineage>
</organism>
<comment type="caution">
    <text evidence="2">The sequence shown here is derived from an EMBL/GenBank/DDBJ whole genome shotgun (WGS) entry which is preliminary data.</text>
</comment>
<dbReference type="OrthoDB" id="9785372at2"/>
<feature type="domain" description="NAD(P)-binding" evidence="1">
    <location>
        <begin position="8"/>
        <end position="200"/>
    </location>
</feature>
<gene>
    <name evidence="2" type="ORF">DI53_3309</name>
</gene>
<proteinExistence type="predicted"/>
<evidence type="ECO:0000313" key="2">
    <source>
        <dbReference type="EMBL" id="KGE12872.1"/>
    </source>
</evidence>
<dbReference type="InterPro" id="IPR016040">
    <property type="entry name" value="NAD(P)-bd_dom"/>
</dbReference>
<dbReference type="Pfam" id="PF13460">
    <property type="entry name" value="NAD_binding_10"/>
    <property type="match status" value="1"/>
</dbReference>
<keyword evidence="3" id="KW-1185">Reference proteome</keyword>
<evidence type="ECO:0000259" key="1">
    <source>
        <dbReference type="Pfam" id="PF13460"/>
    </source>
</evidence>
<name>A0A0B8SZ44_9SPHI</name>
<dbReference type="eggNOG" id="COG2910">
    <property type="taxonomic scope" value="Bacteria"/>
</dbReference>
<dbReference type="AlphaFoldDB" id="A0A0B8SZ44"/>
<dbReference type="EMBL" id="JJMU01000062">
    <property type="protein sequence ID" value="KGE12872.1"/>
    <property type="molecule type" value="Genomic_DNA"/>
</dbReference>
<sequence length="216" mass="23285">MKKVALIGATGFVGSAILRELTTRNYTVTAIARDVQKIKSASNVIAVQADVIEDTALTAALKGNDIVVSAFNSGWSNPSIYDDYLAGGRAIIHAIKEAGIARALFIGGAGSLEIDGNKLIDADDFPEDIKQGAKAASDYLEIVKREYDLDWTFFSPAIEMNAKSSGTRTGKYRTNLDSPVFDKDGHSRLSVEDLAVAIADELEDAKFIKKRFTAGY</sequence>
<dbReference type="GO" id="GO:0016646">
    <property type="term" value="F:oxidoreductase activity, acting on the CH-NH group of donors, NAD or NADP as acceptor"/>
    <property type="evidence" value="ECO:0007669"/>
    <property type="project" value="TreeGrafter"/>
</dbReference>